<organism evidence="1 2">
    <name type="scientific">Glycomyces tritici</name>
    <dbReference type="NCBI Taxonomy" id="2665176"/>
    <lineage>
        <taxon>Bacteria</taxon>
        <taxon>Bacillati</taxon>
        <taxon>Actinomycetota</taxon>
        <taxon>Actinomycetes</taxon>
        <taxon>Glycomycetales</taxon>
        <taxon>Glycomycetaceae</taxon>
        <taxon>Glycomyces</taxon>
    </lineage>
</organism>
<evidence type="ECO:0000313" key="2">
    <source>
        <dbReference type="Proteomes" id="UP001171902"/>
    </source>
</evidence>
<accession>A0ABT7YJE0</accession>
<keyword evidence="2" id="KW-1185">Reference proteome</keyword>
<protein>
    <submittedName>
        <fullName evidence="1">Uncharacterized protein</fullName>
    </submittedName>
</protein>
<comment type="caution">
    <text evidence="1">The sequence shown here is derived from an EMBL/GenBank/DDBJ whole genome shotgun (WGS) entry which is preliminary data.</text>
</comment>
<name>A0ABT7YJE0_9ACTN</name>
<dbReference type="RefSeq" id="WP_289954872.1">
    <property type="nucleotide sequence ID" value="NZ_JAUEMJ010000001.1"/>
</dbReference>
<proteinExistence type="predicted"/>
<dbReference type="Proteomes" id="UP001171902">
    <property type="component" value="Unassembled WGS sequence"/>
</dbReference>
<evidence type="ECO:0000313" key="1">
    <source>
        <dbReference type="EMBL" id="MDN3238749.1"/>
    </source>
</evidence>
<dbReference type="EMBL" id="JAUEMJ010000001">
    <property type="protein sequence ID" value="MDN3238749.1"/>
    <property type="molecule type" value="Genomic_DNA"/>
</dbReference>
<sequence>MSRVFDAQFITEMNANITNNVVPILESTNEPLGNLESIDRSLYTVVTLTMAVAYTTAVSTVTEAMAGAGQCFQELHDAVEGCVTDMEEADKSCATAFSGNGN</sequence>
<gene>
    <name evidence="1" type="ORF">QWI33_03340</name>
</gene>
<reference evidence="1" key="1">
    <citation type="submission" date="2023-06" db="EMBL/GenBank/DDBJ databases">
        <title>Gycomyces niveus sp.nov., a novel actinomycete isolated from soil in Shouguang.</title>
        <authorList>
            <person name="Yang X."/>
            <person name="Zhao J."/>
        </authorList>
    </citation>
    <scope>NUCLEOTIDE SEQUENCE</scope>
    <source>
        <strain evidence="1">NEAU C2</strain>
    </source>
</reference>